<dbReference type="EMBL" id="JAUSUZ010000001">
    <property type="protein sequence ID" value="MDQ0370011.1"/>
    <property type="molecule type" value="Genomic_DNA"/>
</dbReference>
<evidence type="ECO:0000313" key="1">
    <source>
        <dbReference type="EMBL" id="MDQ0370011.1"/>
    </source>
</evidence>
<organism evidence="1 2">
    <name type="scientific">Catenuloplanes indicus</name>
    <dbReference type="NCBI Taxonomy" id="137267"/>
    <lineage>
        <taxon>Bacteria</taxon>
        <taxon>Bacillati</taxon>
        <taxon>Actinomycetota</taxon>
        <taxon>Actinomycetes</taxon>
        <taxon>Micromonosporales</taxon>
        <taxon>Micromonosporaceae</taxon>
        <taxon>Catenuloplanes</taxon>
    </lineage>
</organism>
<keyword evidence="2" id="KW-1185">Reference proteome</keyword>
<accession>A0AAE3W5M4</accession>
<proteinExistence type="predicted"/>
<protein>
    <submittedName>
        <fullName evidence="1">Uncharacterized protein</fullName>
    </submittedName>
</protein>
<dbReference type="Proteomes" id="UP001240236">
    <property type="component" value="Unassembled WGS sequence"/>
</dbReference>
<sequence>MNLPISPRTMDAICLEHVLPTTGGTYLFNAPSSSLAGDEKLRDMKDIPVIRGYGSLTFGIGLGDPILSSPVTVMGDDGVPRPARELSPQEAQALDLARQYLRSLPPEALDILSNRPADSQMTLDQLAEYADKLHFQAETALRRLIDAALTINPNRLLYLDGDGRPVIRERAAVVKVAPIEHRAPNPFADVDPSLRELALSRAGGYPSARIVFDAGGRVQLGMPPALVRHLESRTSEPAPSPRVPDGITGPERFGMYNDLMARIAEHHQEVRIEVRARGGQHVETFKAVHDEHGIRFTDPRTGEPALFPAETEMIQATAWDPADLAAVDTGTAVTPLPIVRPKGLTVHRTYGPDDRLSVDVLGARDSVPANFLDQVAGLGADAGRSVVVVGHPAGKAEAARDLARAQSLLFQRAWNLQHGRDTEPMPMVIDYGGVGPELSGPAAALGAPVLRRELGTGLDIGVSWRIVGADGVVAGTAQKGVPQDTSVWSGTPVRANPALDIDRTMASYLSMSMDDVPALVAALTVDGSTLKSLRPAVDALPVDPRVFAPQMKLLDLLDTADGRFEAGIDYLRRVEGGTVQALPDITKVLHLGTDALDDLAALTLGTMDDGASRSILAAIRKGIEGVAGITAVSTGDQAADGAAREQVYRQMRDEIFAHKDYLPGKGSRTDYVRALQGWAQQLEEHRDVLSQAALYVTTCP</sequence>
<dbReference type="RefSeq" id="WP_307245666.1">
    <property type="nucleotide sequence ID" value="NZ_JAUSUZ010000001.1"/>
</dbReference>
<dbReference type="AlphaFoldDB" id="A0AAE3W5M4"/>
<evidence type="ECO:0000313" key="2">
    <source>
        <dbReference type="Proteomes" id="UP001240236"/>
    </source>
</evidence>
<comment type="caution">
    <text evidence="1">The sequence shown here is derived from an EMBL/GenBank/DDBJ whole genome shotgun (WGS) entry which is preliminary data.</text>
</comment>
<gene>
    <name evidence="1" type="ORF">J2S42_006680</name>
</gene>
<name>A0AAE3W5M4_9ACTN</name>
<reference evidence="1 2" key="1">
    <citation type="submission" date="2023-07" db="EMBL/GenBank/DDBJ databases">
        <title>Sequencing the genomes of 1000 actinobacteria strains.</title>
        <authorList>
            <person name="Klenk H.-P."/>
        </authorList>
    </citation>
    <scope>NUCLEOTIDE SEQUENCE [LARGE SCALE GENOMIC DNA]</scope>
    <source>
        <strain evidence="1 2">DSM 44709</strain>
    </source>
</reference>